<dbReference type="GeneID" id="86827432"/>
<accession>A0A8I0P7K3</accession>
<comment type="caution">
    <text evidence="1">The sequence shown here is derived from an EMBL/GenBank/DDBJ whole genome shotgun (WGS) entry which is preliminary data.</text>
</comment>
<dbReference type="Proteomes" id="UP000629287">
    <property type="component" value="Unassembled WGS sequence"/>
</dbReference>
<dbReference type="RefSeq" id="WP_159026104.1">
    <property type="nucleotide sequence ID" value="NZ_JADBGF010000001.1"/>
</dbReference>
<name>A0A8I0P7K3_9ACTN</name>
<organism evidence="1 2">
    <name type="scientific">Streptomyces stelliscabiei</name>
    <dbReference type="NCBI Taxonomy" id="146820"/>
    <lineage>
        <taxon>Bacteria</taxon>
        <taxon>Bacillati</taxon>
        <taxon>Actinomycetota</taxon>
        <taxon>Actinomycetes</taxon>
        <taxon>Kitasatosporales</taxon>
        <taxon>Streptomycetaceae</taxon>
        <taxon>Streptomyces</taxon>
    </lineage>
</organism>
<evidence type="ECO:0000313" key="2">
    <source>
        <dbReference type="Proteomes" id="UP000629287"/>
    </source>
</evidence>
<protein>
    <submittedName>
        <fullName evidence="1">Uncharacterized protein</fullName>
    </submittedName>
</protein>
<evidence type="ECO:0000313" key="1">
    <source>
        <dbReference type="EMBL" id="MBE1596718.1"/>
    </source>
</evidence>
<dbReference type="AlphaFoldDB" id="A0A8I0P7K3"/>
<reference evidence="1 2" key="1">
    <citation type="submission" date="2020-10" db="EMBL/GenBank/DDBJ databases">
        <title>Sequencing the genomes of 1000 actinobacteria strains.</title>
        <authorList>
            <person name="Klenk H.-P."/>
        </authorList>
    </citation>
    <scope>NUCLEOTIDE SEQUENCE [LARGE SCALE GENOMIC DNA]</scope>
    <source>
        <strain evidence="1 2">DSM 41803</strain>
    </source>
</reference>
<sequence>MLGIITRLRLSARYATTLLRALLVLTHTEVARPWEQTTARDQYQYEIADSHQPQ</sequence>
<dbReference type="EMBL" id="JADBGF010000001">
    <property type="protein sequence ID" value="MBE1596718.1"/>
    <property type="molecule type" value="Genomic_DNA"/>
</dbReference>
<keyword evidence="2" id="KW-1185">Reference proteome</keyword>
<gene>
    <name evidence="1" type="ORF">H4687_002847</name>
</gene>
<proteinExistence type="predicted"/>